<organism evidence="1 2">
    <name type="scientific">Microbacterium testaceum (strain StLB037)</name>
    <dbReference type="NCBI Taxonomy" id="979556"/>
    <lineage>
        <taxon>Bacteria</taxon>
        <taxon>Bacillati</taxon>
        <taxon>Actinomycetota</taxon>
        <taxon>Actinomycetes</taxon>
        <taxon>Micrococcales</taxon>
        <taxon>Microbacteriaceae</taxon>
        <taxon>Microbacterium</taxon>
    </lineage>
</organism>
<reference evidence="1 2" key="1">
    <citation type="submission" date="2016-10" db="EMBL/GenBank/DDBJ databases">
        <authorList>
            <person name="de Groot N.N."/>
        </authorList>
    </citation>
    <scope>NUCLEOTIDE SEQUENCE [LARGE SCALE GENOMIC DNA]</scope>
    <source>
        <strain evidence="1 2">StLB037</strain>
    </source>
</reference>
<dbReference type="EMBL" id="FNJN01000002">
    <property type="protein sequence ID" value="SDO81819.1"/>
    <property type="molecule type" value="Genomic_DNA"/>
</dbReference>
<sequence>MTLDTALTAYIWADGSAVPGRHPESVPDRALRRRVEGLIERMDAIAPGDDATDLAAWADRTVRALVAERGDVGEAGIRALSALLSWTWR</sequence>
<dbReference type="AlphaFoldDB" id="A0A1H0MN01"/>
<evidence type="ECO:0000313" key="1">
    <source>
        <dbReference type="EMBL" id="SDO81819.1"/>
    </source>
</evidence>
<accession>A0A1H0MN01</accession>
<protein>
    <submittedName>
        <fullName evidence="1">Uncharacterized protein</fullName>
    </submittedName>
</protein>
<evidence type="ECO:0000313" key="2">
    <source>
        <dbReference type="Proteomes" id="UP000186456"/>
    </source>
</evidence>
<dbReference type="RefSeq" id="WP_074694666.1">
    <property type="nucleotide sequence ID" value="NZ_FNJN01000002.1"/>
</dbReference>
<proteinExistence type="predicted"/>
<dbReference type="Proteomes" id="UP000186456">
    <property type="component" value="Unassembled WGS sequence"/>
</dbReference>
<gene>
    <name evidence="1" type="ORF">SAMN04487788_1064</name>
</gene>
<name>A0A1H0MN01_MICTS</name>